<feature type="transmembrane region" description="Helical" evidence="5">
    <location>
        <begin position="137"/>
        <end position="158"/>
    </location>
</feature>
<dbReference type="PIRSF" id="PIRSF006060">
    <property type="entry name" value="AA_transporter"/>
    <property type="match status" value="1"/>
</dbReference>
<feature type="transmembrane region" description="Helical" evidence="5">
    <location>
        <begin position="235"/>
        <end position="258"/>
    </location>
</feature>
<feature type="transmembrane region" description="Helical" evidence="5">
    <location>
        <begin position="92"/>
        <end position="117"/>
    </location>
</feature>
<feature type="transmembrane region" description="Helical" evidence="5">
    <location>
        <begin position="362"/>
        <end position="383"/>
    </location>
</feature>
<evidence type="ECO:0000313" key="7">
    <source>
        <dbReference type="EMBL" id="TCO68488.1"/>
    </source>
</evidence>
<protein>
    <submittedName>
        <fullName evidence="7">Amino acid/polyamine/organocation transporter (APC superfamily)</fullName>
    </submittedName>
</protein>
<evidence type="ECO:0000313" key="8">
    <source>
        <dbReference type="Proteomes" id="UP000294919"/>
    </source>
</evidence>
<evidence type="ECO:0000256" key="5">
    <source>
        <dbReference type="SAM" id="Phobius"/>
    </source>
</evidence>
<evidence type="ECO:0000256" key="2">
    <source>
        <dbReference type="ARBA" id="ARBA00022692"/>
    </source>
</evidence>
<dbReference type="Proteomes" id="UP000294919">
    <property type="component" value="Unassembled WGS sequence"/>
</dbReference>
<proteinExistence type="predicted"/>
<accession>A0A4R2KEY0</accession>
<dbReference type="Pfam" id="PF00324">
    <property type="entry name" value="AA_permease"/>
    <property type="match status" value="1"/>
</dbReference>
<dbReference type="AlphaFoldDB" id="A0A4R2KEY0"/>
<dbReference type="PANTHER" id="PTHR42770:SF7">
    <property type="entry name" value="MEMBRANE PROTEIN"/>
    <property type="match status" value="1"/>
</dbReference>
<evidence type="ECO:0000259" key="6">
    <source>
        <dbReference type="Pfam" id="PF00324"/>
    </source>
</evidence>
<feature type="transmembrane region" description="Helical" evidence="5">
    <location>
        <begin position="433"/>
        <end position="452"/>
    </location>
</feature>
<evidence type="ECO:0000256" key="4">
    <source>
        <dbReference type="ARBA" id="ARBA00023136"/>
    </source>
</evidence>
<sequence length="471" mass="51088">MSSGDSGNFERVLSKKDVMALAFGAMIGWGWVVLTGEWIRMAGAFGSMLAFILGGIMVLFVGLTYAELTAAMPKCGGEHVFSHRALGNKASFVCTWSIILGYVSVVAFEAVALPTVLEYLFSSYLKGYMYTIVGYDVYLSWVLVGVLSSILITTVNYFGVKPAAFLQGVITLIIACIGITLFTGALFHGHIENIKPMFVNGKSGIFAVAVMTPFMYVGFDVIPQAAEEINIPFKMIGKIIMLSVLMAIAWYVMIIYSVSTSLNVKEIMKSSLVTADAMKAVFYNSPLASKVVIIGGVGGIITSWNSFFVGGSRAIYAMAESKMLPSFLAKIHPKYKTPVNAILLIGILSAFAPLLGKSMLVWLGNAGGFTIVVSYLIVSISFLVLRKKEPGMPRPYKVKKGNLVGIIAIVLSFGMMCLYLPGAPASLAWPYEWGIILGWFTLGIVFYAWASFANQDFNEISFGKKLSNDSE</sequence>
<organism evidence="7 8">
    <name type="scientific">Marinisporobacter balticus</name>
    <dbReference type="NCBI Taxonomy" id="2018667"/>
    <lineage>
        <taxon>Bacteria</taxon>
        <taxon>Bacillati</taxon>
        <taxon>Bacillota</taxon>
        <taxon>Clostridia</taxon>
        <taxon>Peptostreptococcales</taxon>
        <taxon>Thermotaleaceae</taxon>
        <taxon>Marinisporobacter</taxon>
    </lineage>
</organism>
<feature type="transmembrane region" description="Helical" evidence="5">
    <location>
        <begin position="20"/>
        <end position="39"/>
    </location>
</feature>
<dbReference type="GO" id="GO:0055085">
    <property type="term" value="P:transmembrane transport"/>
    <property type="evidence" value="ECO:0007669"/>
    <property type="project" value="InterPro"/>
</dbReference>
<dbReference type="RefSeq" id="WP_132248204.1">
    <property type="nucleotide sequence ID" value="NZ_SLWV01000044.1"/>
</dbReference>
<dbReference type="InterPro" id="IPR004841">
    <property type="entry name" value="AA-permease/SLC12A_dom"/>
</dbReference>
<feature type="transmembrane region" description="Helical" evidence="5">
    <location>
        <begin position="45"/>
        <end position="66"/>
    </location>
</feature>
<feature type="transmembrane region" description="Helical" evidence="5">
    <location>
        <begin position="403"/>
        <end position="421"/>
    </location>
</feature>
<feature type="domain" description="Amino acid permease/ SLC12A" evidence="6">
    <location>
        <begin position="18"/>
        <end position="434"/>
    </location>
</feature>
<evidence type="ECO:0000256" key="1">
    <source>
        <dbReference type="ARBA" id="ARBA00004141"/>
    </source>
</evidence>
<keyword evidence="3 5" id="KW-1133">Transmembrane helix</keyword>
<comment type="caution">
    <text evidence="7">The sequence shown here is derived from an EMBL/GenBank/DDBJ whole genome shotgun (WGS) entry which is preliminary data.</text>
</comment>
<feature type="transmembrane region" description="Helical" evidence="5">
    <location>
        <begin position="170"/>
        <end position="191"/>
    </location>
</feature>
<keyword evidence="4 5" id="KW-0472">Membrane</keyword>
<feature type="transmembrane region" description="Helical" evidence="5">
    <location>
        <begin position="203"/>
        <end position="223"/>
    </location>
</feature>
<evidence type="ECO:0000256" key="3">
    <source>
        <dbReference type="ARBA" id="ARBA00022989"/>
    </source>
</evidence>
<dbReference type="GO" id="GO:0016020">
    <property type="term" value="C:membrane"/>
    <property type="evidence" value="ECO:0007669"/>
    <property type="project" value="UniProtKB-SubCell"/>
</dbReference>
<feature type="transmembrane region" description="Helical" evidence="5">
    <location>
        <begin position="337"/>
        <end position="356"/>
    </location>
</feature>
<dbReference type="EMBL" id="SLWV01000044">
    <property type="protein sequence ID" value="TCO68488.1"/>
    <property type="molecule type" value="Genomic_DNA"/>
</dbReference>
<dbReference type="InterPro" id="IPR050367">
    <property type="entry name" value="APC_superfamily"/>
</dbReference>
<keyword evidence="8" id="KW-1185">Reference proteome</keyword>
<name>A0A4R2KEY0_9FIRM</name>
<feature type="transmembrane region" description="Helical" evidence="5">
    <location>
        <begin position="291"/>
        <end position="316"/>
    </location>
</feature>
<gene>
    <name evidence="7" type="ORF">EV214_14410</name>
</gene>
<dbReference type="OrthoDB" id="9762947at2"/>
<dbReference type="Gene3D" id="1.20.1740.10">
    <property type="entry name" value="Amino acid/polyamine transporter I"/>
    <property type="match status" value="1"/>
</dbReference>
<keyword evidence="2 5" id="KW-0812">Transmembrane</keyword>
<reference evidence="7 8" key="1">
    <citation type="submission" date="2019-03" db="EMBL/GenBank/DDBJ databases">
        <title>Genomic Encyclopedia of Type Strains, Phase IV (KMG-IV): sequencing the most valuable type-strain genomes for metagenomic binning, comparative biology and taxonomic classification.</title>
        <authorList>
            <person name="Goeker M."/>
        </authorList>
    </citation>
    <scope>NUCLEOTIDE SEQUENCE [LARGE SCALE GENOMIC DNA]</scope>
    <source>
        <strain evidence="7 8">DSM 102940</strain>
    </source>
</reference>
<dbReference type="PANTHER" id="PTHR42770">
    <property type="entry name" value="AMINO ACID TRANSPORTER-RELATED"/>
    <property type="match status" value="1"/>
</dbReference>
<comment type="subcellular location">
    <subcellularLocation>
        <location evidence="1">Membrane</location>
        <topology evidence="1">Multi-pass membrane protein</topology>
    </subcellularLocation>
</comment>